<name>L1NHH5_9BACT</name>
<feature type="region of interest" description="Disordered" evidence="1">
    <location>
        <begin position="33"/>
        <end position="61"/>
    </location>
</feature>
<dbReference type="EMBL" id="AMEP01000047">
    <property type="protein sequence ID" value="EKY02667.1"/>
    <property type="molecule type" value="Genomic_DNA"/>
</dbReference>
<feature type="compositionally biased region" description="Polar residues" evidence="1">
    <location>
        <begin position="52"/>
        <end position="61"/>
    </location>
</feature>
<evidence type="ECO:0000313" key="2">
    <source>
        <dbReference type="EMBL" id="EKY02667.1"/>
    </source>
</evidence>
<organism evidence="2 3">
    <name type="scientific">Hoylesella saccharolytica F0055</name>
    <dbReference type="NCBI Taxonomy" id="1127699"/>
    <lineage>
        <taxon>Bacteria</taxon>
        <taxon>Pseudomonadati</taxon>
        <taxon>Bacteroidota</taxon>
        <taxon>Bacteroidia</taxon>
        <taxon>Bacteroidales</taxon>
        <taxon>Prevotellaceae</taxon>
        <taxon>Hoylesella</taxon>
    </lineage>
</organism>
<gene>
    <name evidence="2" type="ORF">HMPREF9151_00713</name>
</gene>
<proteinExistence type="predicted"/>
<accession>L1NHH5</accession>
<sequence length="61" mass="7002">MVGITSSDNVIKVFFISKAFKFLIITLPKIKRNKQTTKKSADYYQKKRKSSLRQSTGTSLM</sequence>
<dbReference type="AlphaFoldDB" id="L1NHH5"/>
<evidence type="ECO:0000256" key="1">
    <source>
        <dbReference type="SAM" id="MobiDB-lite"/>
    </source>
</evidence>
<dbReference type="Proteomes" id="UP000010433">
    <property type="component" value="Unassembled WGS sequence"/>
</dbReference>
<evidence type="ECO:0000313" key="3">
    <source>
        <dbReference type="Proteomes" id="UP000010433"/>
    </source>
</evidence>
<keyword evidence="3" id="KW-1185">Reference proteome</keyword>
<reference evidence="2 3" key="1">
    <citation type="submission" date="2012-05" db="EMBL/GenBank/DDBJ databases">
        <authorList>
            <person name="Weinstock G."/>
            <person name="Sodergren E."/>
            <person name="Lobos E.A."/>
            <person name="Fulton L."/>
            <person name="Fulton R."/>
            <person name="Courtney L."/>
            <person name="Fronick C."/>
            <person name="O'Laughlin M."/>
            <person name="Godfrey J."/>
            <person name="Wilson R.M."/>
            <person name="Miner T."/>
            <person name="Farmer C."/>
            <person name="Delehaunty K."/>
            <person name="Cordes M."/>
            <person name="Minx P."/>
            <person name="Tomlinson C."/>
            <person name="Chen J."/>
            <person name="Wollam A."/>
            <person name="Pepin K.H."/>
            <person name="Bhonagiri V."/>
            <person name="Zhang X."/>
            <person name="Suruliraj S."/>
            <person name="Warren W."/>
            <person name="Mitreva M."/>
            <person name="Mardis E.R."/>
            <person name="Wilson R.K."/>
        </authorList>
    </citation>
    <scope>NUCLEOTIDE SEQUENCE [LARGE SCALE GENOMIC DNA]</scope>
    <source>
        <strain evidence="2 3">F0055</strain>
    </source>
</reference>
<comment type="caution">
    <text evidence="2">The sequence shown here is derived from an EMBL/GenBank/DDBJ whole genome shotgun (WGS) entry which is preliminary data.</text>
</comment>
<dbReference type="HOGENOM" id="CLU_2918910_0_0_10"/>
<protein>
    <submittedName>
        <fullName evidence="2">Uncharacterized protein</fullName>
    </submittedName>
</protein>